<dbReference type="SUPFAM" id="SSF56349">
    <property type="entry name" value="DNA breaking-rejoining enzymes"/>
    <property type="match status" value="1"/>
</dbReference>
<evidence type="ECO:0008006" key="4">
    <source>
        <dbReference type="Google" id="ProtNLM"/>
    </source>
</evidence>
<dbReference type="InterPro" id="IPR013762">
    <property type="entry name" value="Integrase-like_cat_sf"/>
</dbReference>
<reference evidence="2" key="1">
    <citation type="submission" date="2023-03" db="EMBL/GenBank/DDBJ databases">
        <title>MT1 and MT2 Draft Genomes of Novel Species.</title>
        <authorList>
            <person name="Venkateswaran K."/>
        </authorList>
    </citation>
    <scope>NUCLEOTIDE SEQUENCE</scope>
    <source>
        <strain evidence="2">F6_3S_P_2</strain>
    </source>
</reference>
<evidence type="ECO:0000313" key="3">
    <source>
        <dbReference type="Proteomes" id="UP001175097"/>
    </source>
</evidence>
<dbReference type="EMBL" id="JAROCC010000007">
    <property type="protein sequence ID" value="MDN4607954.1"/>
    <property type="molecule type" value="Genomic_DNA"/>
</dbReference>
<keyword evidence="3" id="KW-1185">Reference proteome</keyword>
<dbReference type="InterPro" id="IPR011010">
    <property type="entry name" value="DNA_brk_join_enz"/>
</dbReference>
<comment type="caution">
    <text evidence="2">The sequence shown here is derived from an EMBL/GenBank/DDBJ whole genome shotgun (WGS) entry which is preliminary data.</text>
</comment>
<gene>
    <name evidence="2" type="ORF">P5G49_10800</name>
</gene>
<proteinExistence type="predicted"/>
<dbReference type="RefSeq" id="WP_301243713.1">
    <property type="nucleotide sequence ID" value="NZ_JAROCC010000007.1"/>
</dbReference>
<accession>A0ABT8JSA4</accession>
<sequence>MNKDPSFFIKIREIEEYNKTSQPTRNQTASGGIKYRYQSPALIEVLYSTGIQVGELLNLKLDDVNWEIDNFVLGGLKSDISIFRKYVSRY</sequence>
<dbReference type="Gene3D" id="1.10.443.10">
    <property type="entry name" value="Intergrase catalytic core"/>
    <property type="match status" value="1"/>
</dbReference>
<evidence type="ECO:0000313" key="2">
    <source>
        <dbReference type="EMBL" id="MDN4607954.1"/>
    </source>
</evidence>
<evidence type="ECO:0000256" key="1">
    <source>
        <dbReference type="ARBA" id="ARBA00023172"/>
    </source>
</evidence>
<keyword evidence="1" id="KW-0233">DNA recombination</keyword>
<name>A0ABT8JSA4_9BACL</name>
<protein>
    <recommendedName>
        <fullName evidence="4">Tyr recombinase domain-containing protein</fullName>
    </recommendedName>
</protein>
<organism evidence="2 3">
    <name type="scientific">Sporosarcina highlanderae</name>
    <dbReference type="NCBI Taxonomy" id="3035916"/>
    <lineage>
        <taxon>Bacteria</taxon>
        <taxon>Bacillati</taxon>
        <taxon>Bacillota</taxon>
        <taxon>Bacilli</taxon>
        <taxon>Bacillales</taxon>
        <taxon>Caryophanaceae</taxon>
        <taxon>Sporosarcina</taxon>
    </lineage>
</organism>
<dbReference type="Proteomes" id="UP001175097">
    <property type="component" value="Unassembled WGS sequence"/>
</dbReference>